<keyword evidence="1" id="KW-0175">Coiled coil</keyword>
<gene>
    <name evidence="2" type="ORF">HELGO_WM1908</name>
</gene>
<dbReference type="EMBL" id="CACVAS010000170">
    <property type="protein sequence ID" value="CAA6828229.1"/>
    <property type="molecule type" value="Genomic_DNA"/>
</dbReference>
<evidence type="ECO:0008006" key="3">
    <source>
        <dbReference type="Google" id="ProtNLM"/>
    </source>
</evidence>
<accession>A0A6S6U8Y8</accession>
<proteinExistence type="predicted"/>
<name>A0A6S6U8Y8_9BACT</name>
<organism evidence="2">
    <name type="scientific">uncultured Sulfurovum sp</name>
    <dbReference type="NCBI Taxonomy" id="269237"/>
    <lineage>
        <taxon>Bacteria</taxon>
        <taxon>Pseudomonadati</taxon>
        <taxon>Campylobacterota</taxon>
        <taxon>Epsilonproteobacteria</taxon>
        <taxon>Campylobacterales</taxon>
        <taxon>Sulfurovaceae</taxon>
        <taxon>Sulfurovum</taxon>
        <taxon>environmental samples</taxon>
    </lineage>
</organism>
<dbReference type="SUPFAM" id="SSF55874">
    <property type="entry name" value="ATPase domain of HSP90 chaperone/DNA topoisomerase II/histidine kinase"/>
    <property type="match status" value="1"/>
</dbReference>
<feature type="coiled-coil region" evidence="1">
    <location>
        <begin position="186"/>
        <end position="263"/>
    </location>
</feature>
<evidence type="ECO:0000256" key="1">
    <source>
        <dbReference type="SAM" id="Coils"/>
    </source>
</evidence>
<dbReference type="SUPFAM" id="SSF55781">
    <property type="entry name" value="GAF domain-like"/>
    <property type="match status" value="1"/>
</dbReference>
<reference evidence="2" key="1">
    <citation type="submission" date="2020-01" db="EMBL/GenBank/DDBJ databases">
        <authorList>
            <person name="Meier V. D."/>
            <person name="Meier V D."/>
        </authorList>
    </citation>
    <scope>NUCLEOTIDE SEQUENCE</scope>
    <source>
        <strain evidence="2">HLG_WM_MAG_01</strain>
    </source>
</reference>
<protein>
    <recommendedName>
        <fullName evidence="3">GAF domain-containing protein</fullName>
    </recommendedName>
</protein>
<evidence type="ECO:0000313" key="2">
    <source>
        <dbReference type="EMBL" id="CAA6828229.1"/>
    </source>
</evidence>
<sequence>MKNENILKEISNYIKHNSIENKVTNIIEIETLVKKFIYAEYVTLYQYNKEMHSILRLDKKESLKSIEPSFLNTVIQAKSVQFDNHILSNQYYSATLDNPEKYVVRGMLVLPIIDNNQVKGLLSVFRTKRQGKNFSHQDIEKLDLLEPLLIKVFNKENIVKKELDSLILKPKTTVEKTASKDNRIEVRKLKVELEEAYAENAILMKELQKYKLTLSTLNNEIDTLRLQKDKQIKILEENQLSLENQYIEKNKKVKEHYSNLEKNNKFDVSSTFSMYQDNNREFILRDVIDRFKGTHYAYILFEIILYATNSRKKLPKINKYIKNSKWIDELIDEFYNTGQVKPILKKYPMENVISELYRYEETLFKNKIQIVINKKEVVPLSLVLDAPKLHSIIYHLLMDIYELSNGESPIKITIDYVNKELRIVISIVSEVKNNILQNMFKSNKYKQEKGREGLHIARKLIQSLSGNINSDLKESQYIHSFFIPANILDFVS</sequence>
<dbReference type="AlphaFoldDB" id="A0A6S6U8Y8"/>
<dbReference type="InterPro" id="IPR029016">
    <property type="entry name" value="GAF-like_dom_sf"/>
</dbReference>
<dbReference type="Gene3D" id="3.30.450.40">
    <property type="match status" value="1"/>
</dbReference>
<dbReference type="InterPro" id="IPR036890">
    <property type="entry name" value="HATPase_C_sf"/>
</dbReference>